<evidence type="ECO:0000256" key="7">
    <source>
        <dbReference type="ARBA" id="ARBA00022840"/>
    </source>
</evidence>
<dbReference type="InterPro" id="IPR039657">
    <property type="entry name" value="Dimethylallyltransferase"/>
</dbReference>
<protein>
    <recommendedName>
        <fullName evidence="10">tRNA dimethylallyltransferase</fullName>
        <ecNumber evidence="10">2.5.1.75</ecNumber>
    </recommendedName>
    <alternativeName>
        <fullName evidence="10">Dimethylallyl diphosphate:tRNA dimethylallyltransferase</fullName>
        <shortName evidence="10">DMAPP:tRNA dimethylallyltransferase</shortName>
        <shortName evidence="10">DMATase</shortName>
    </alternativeName>
    <alternativeName>
        <fullName evidence="10">Isopentenyl-diphosphate:tRNA isopentenyltransferase</fullName>
        <shortName evidence="10">IPP transferase</shortName>
        <shortName evidence="10">IPPT</shortName>
        <shortName evidence="10">IPTase</shortName>
    </alternativeName>
</protein>
<evidence type="ECO:0000256" key="2">
    <source>
        <dbReference type="ARBA" id="ARBA00003213"/>
    </source>
</evidence>
<dbReference type="SUPFAM" id="SSF52540">
    <property type="entry name" value="P-loop containing nucleoside triphosphate hydrolases"/>
    <property type="match status" value="2"/>
</dbReference>
<dbReference type="EMBL" id="CP002432">
    <property type="protein sequence ID" value="ADU66774.1"/>
    <property type="molecule type" value="Genomic_DNA"/>
</dbReference>
<comment type="subunit">
    <text evidence="10">Monomer.</text>
</comment>
<dbReference type="GO" id="GO:0006400">
    <property type="term" value="P:tRNA modification"/>
    <property type="evidence" value="ECO:0007669"/>
    <property type="project" value="TreeGrafter"/>
</dbReference>
<dbReference type="Gene3D" id="3.40.50.300">
    <property type="entry name" value="P-loop containing nucleotide triphosphate hydrolases"/>
    <property type="match status" value="1"/>
</dbReference>
<organism evidence="14 15">
    <name type="scientific">Desulfurispirillum indicum (strain ATCC BAA-1389 / DSM 22839 / S5)</name>
    <dbReference type="NCBI Taxonomy" id="653733"/>
    <lineage>
        <taxon>Bacteria</taxon>
        <taxon>Pseudomonadati</taxon>
        <taxon>Chrysiogenota</taxon>
        <taxon>Chrysiogenia</taxon>
        <taxon>Chrysiogenales</taxon>
        <taxon>Chrysiogenaceae</taxon>
        <taxon>Desulfurispirillum</taxon>
    </lineage>
</organism>
<evidence type="ECO:0000256" key="12">
    <source>
        <dbReference type="RuleBase" id="RU003784"/>
    </source>
</evidence>
<dbReference type="FunCoup" id="E6W2U9">
    <property type="interactions" value="429"/>
</dbReference>
<dbReference type="PANTHER" id="PTHR11088:SF60">
    <property type="entry name" value="TRNA DIMETHYLALLYLTRANSFERASE"/>
    <property type="match status" value="1"/>
</dbReference>
<dbReference type="RefSeq" id="WP_013506654.1">
    <property type="nucleotide sequence ID" value="NC_014836.1"/>
</dbReference>
<feature type="binding site" evidence="10">
    <location>
        <begin position="14"/>
        <end position="19"/>
    </location>
    <ligand>
        <name>substrate</name>
    </ligand>
</feature>
<proteinExistence type="inferred from homology"/>
<dbReference type="KEGG" id="din:Selin_2054"/>
<evidence type="ECO:0000256" key="6">
    <source>
        <dbReference type="ARBA" id="ARBA00022741"/>
    </source>
</evidence>
<dbReference type="eggNOG" id="COG0324">
    <property type="taxonomic scope" value="Bacteria"/>
</dbReference>
<dbReference type="HAMAP" id="MF_00185">
    <property type="entry name" value="IPP_trans"/>
    <property type="match status" value="1"/>
</dbReference>
<dbReference type="InterPro" id="IPR018022">
    <property type="entry name" value="IPT"/>
</dbReference>
<dbReference type="HOGENOM" id="CLU_032616_0_1_0"/>
<dbReference type="GO" id="GO:0052381">
    <property type="term" value="F:tRNA dimethylallyltransferase activity"/>
    <property type="evidence" value="ECO:0007669"/>
    <property type="project" value="UniProtKB-UniRule"/>
</dbReference>
<dbReference type="PANTHER" id="PTHR11088">
    <property type="entry name" value="TRNA DIMETHYLALLYLTRANSFERASE"/>
    <property type="match status" value="1"/>
</dbReference>
<evidence type="ECO:0000313" key="14">
    <source>
        <dbReference type="EMBL" id="ADU66774.1"/>
    </source>
</evidence>
<dbReference type="STRING" id="653733.Selin_2054"/>
<feature type="site" description="Interaction with substrate tRNA" evidence="10">
    <location>
        <position position="103"/>
    </location>
</feature>
<gene>
    <name evidence="10" type="primary">miaA</name>
    <name evidence="14" type="ordered locus">Selin_2054</name>
</gene>
<sequence>METVPQIIVIAGPTAVGKTQVATEVCRRVGGAIVGCDSRQVFRHLSIGTAKPDATELDGTAHHMLDVAGPGETYHAHRYAREAAQIINQLLHNGVVPVLTVGTGLFYEALQFELISTPTIDPVCRNQATEAVSHDRNAIHALACTQDPEYAPKLKAGDTQRLIRWYEIYLQTGRPMSTFFRDITRQQPRYPALNFVLTRERRELYGRINQRVDTMLEQGLIEEIREAINRGYDFRQIPVVGYTELLPCLDGEASLESCIAEVKKNSRRYAKRQLTWFRNRLQMREIHLSTTGIEQGIEMIVTAWQTSRDTST</sequence>
<keyword evidence="8 10" id="KW-0460">Magnesium</keyword>
<dbReference type="Gene3D" id="1.10.20.140">
    <property type="match status" value="1"/>
</dbReference>
<accession>E6W2U9</accession>
<feature type="site" description="Interaction with substrate tRNA" evidence="10">
    <location>
        <position position="125"/>
    </location>
</feature>
<dbReference type="Pfam" id="PF01715">
    <property type="entry name" value="IPPT"/>
    <property type="match status" value="1"/>
</dbReference>
<keyword evidence="7 10" id="KW-0067">ATP-binding</keyword>
<feature type="region of interest" description="Interaction with substrate tRNA" evidence="10">
    <location>
        <begin position="37"/>
        <end position="40"/>
    </location>
</feature>
<dbReference type="AlphaFoldDB" id="E6W2U9"/>
<evidence type="ECO:0000256" key="9">
    <source>
        <dbReference type="ARBA" id="ARBA00049563"/>
    </source>
</evidence>
<comment type="caution">
    <text evidence="10">Lacks conserved residue(s) required for the propagation of feature annotation.</text>
</comment>
<evidence type="ECO:0000256" key="3">
    <source>
        <dbReference type="ARBA" id="ARBA00005842"/>
    </source>
</evidence>
<evidence type="ECO:0000256" key="10">
    <source>
        <dbReference type="HAMAP-Rule" id="MF_00185"/>
    </source>
</evidence>
<keyword evidence="6 10" id="KW-0547">Nucleotide-binding</keyword>
<evidence type="ECO:0000256" key="4">
    <source>
        <dbReference type="ARBA" id="ARBA00022679"/>
    </source>
</evidence>
<comment type="function">
    <text evidence="2 10 12">Catalyzes the transfer of a dimethylallyl group onto the adenine at position 37 in tRNAs that read codons beginning with uridine, leading to the formation of N6-(dimethylallyl)adenosine (i(6)A).</text>
</comment>
<name>E6W2U9_DESIS</name>
<evidence type="ECO:0000256" key="13">
    <source>
        <dbReference type="RuleBase" id="RU003785"/>
    </source>
</evidence>
<dbReference type="InParanoid" id="E6W2U9"/>
<comment type="similarity">
    <text evidence="3 10 13">Belongs to the IPP transferase family.</text>
</comment>
<evidence type="ECO:0000256" key="8">
    <source>
        <dbReference type="ARBA" id="ARBA00022842"/>
    </source>
</evidence>
<feature type="binding site" evidence="10">
    <location>
        <begin position="12"/>
        <end position="19"/>
    </location>
    <ligand>
        <name>ATP</name>
        <dbReference type="ChEBI" id="CHEBI:30616"/>
    </ligand>
</feature>
<keyword evidence="5 10" id="KW-0819">tRNA processing</keyword>
<dbReference type="NCBIfam" id="TIGR00174">
    <property type="entry name" value="miaA"/>
    <property type="match status" value="1"/>
</dbReference>
<keyword evidence="15" id="KW-1185">Reference proteome</keyword>
<feature type="region of interest" description="Interaction with substrate tRNA" evidence="10">
    <location>
        <begin position="160"/>
        <end position="164"/>
    </location>
</feature>
<evidence type="ECO:0000313" key="15">
    <source>
        <dbReference type="Proteomes" id="UP000002572"/>
    </source>
</evidence>
<keyword evidence="4 10" id="KW-0808">Transferase</keyword>
<dbReference type="Proteomes" id="UP000002572">
    <property type="component" value="Chromosome"/>
</dbReference>
<evidence type="ECO:0000256" key="5">
    <source>
        <dbReference type="ARBA" id="ARBA00022694"/>
    </source>
</evidence>
<dbReference type="GO" id="GO:0005524">
    <property type="term" value="F:ATP binding"/>
    <property type="evidence" value="ECO:0007669"/>
    <property type="project" value="UniProtKB-UniRule"/>
</dbReference>
<evidence type="ECO:0000256" key="1">
    <source>
        <dbReference type="ARBA" id="ARBA00001946"/>
    </source>
</evidence>
<evidence type="ECO:0000256" key="11">
    <source>
        <dbReference type="RuleBase" id="RU003783"/>
    </source>
</evidence>
<comment type="catalytic activity">
    <reaction evidence="9 10 11">
        <text>adenosine(37) in tRNA + dimethylallyl diphosphate = N(6)-dimethylallyladenosine(37) in tRNA + diphosphate</text>
        <dbReference type="Rhea" id="RHEA:26482"/>
        <dbReference type="Rhea" id="RHEA-COMP:10162"/>
        <dbReference type="Rhea" id="RHEA-COMP:10375"/>
        <dbReference type="ChEBI" id="CHEBI:33019"/>
        <dbReference type="ChEBI" id="CHEBI:57623"/>
        <dbReference type="ChEBI" id="CHEBI:74411"/>
        <dbReference type="ChEBI" id="CHEBI:74415"/>
        <dbReference type="EC" id="2.5.1.75"/>
    </reaction>
</comment>
<comment type="cofactor">
    <cofactor evidence="1 10">
        <name>Mg(2+)</name>
        <dbReference type="ChEBI" id="CHEBI:18420"/>
    </cofactor>
</comment>
<reference evidence="14 15" key="1">
    <citation type="submission" date="2010-12" db="EMBL/GenBank/DDBJ databases">
        <title>Complete sequence of Desulfurispirillum indicum S5.</title>
        <authorList>
            <consortium name="US DOE Joint Genome Institute"/>
            <person name="Lucas S."/>
            <person name="Copeland A."/>
            <person name="Lapidus A."/>
            <person name="Cheng J.-F."/>
            <person name="Goodwin L."/>
            <person name="Pitluck S."/>
            <person name="Chertkov O."/>
            <person name="Held B."/>
            <person name="Detter J.C."/>
            <person name="Han C."/>
            <person name="Tapia R."/>
            <person name="Land M."/>
            <person name="Hauser L."/>
            <person name="Kyrpides N."/>
            <person name="Ivanova N."/>
            <person name="Mikhailova N."/>
            <person name="Haggblom M."/>
            <person name="Rauschenbach I."/>
            <person name="Bini E."/>
            <person name="Woyke T."/>
        </authorList>
    </citation>
    <scope>NUCLEOTIDE SEQUENCE [LARGE SCALE GENOMIC DNA]</scope>
    <source>
        <strain evidence="15">ATCC BAA-1389 / DSM 22839 / S5</strain>
    </source>
</reference>
<dbReference type="EC" id="2.5.1.75" evidence="10"/>
<dbReference type="InterPro" id="IPR027417">
    <property type="entry name" value="P-loop_NTPase"/>
</dbReference>